<dbReference type="Pfam" id="PF00078">
    <property type="entry name" value="RVT_1"/>
    <property type="match status" value="1"/>
</dbReference>
<dbReference type="InterPro" id="IPR043128">
    <property type="entry name" value="Rev_trsase/Diguanyl_cyclase"/>
</dbReference>
<dbReference type="PANTHER" id="PTHR33067:SF35">
    <property type="entry name" value="ASPARTIC PEPTIDASE DDI1-TYPE DOMAIN-CONTAINING PROTEIN"/>
    <property type="match status" value="1"/>
</dbReference>
<dbReference type="Gene3D" id="3.30.70.270">
    <property type="match status" value="1"/>
</dbReference>
<reference evidence="3" key="1">
    <citation type="journal article" date="2019" name="Sci. Rep.">
        <title>Draft genome of Tanacetum cinerariifolium, the natural source of mosquito coil.</title>
        <authorList>
            <person name="Yamashiro T."/>
            <person name="Shiraishi A."/>
            <person name="Satake H."/>
            <person name="Nakayama K."/>
        </authorList>
    </citation>
    <scope>NUCLEOTIDE SEQUENCE</scope>
</reference>
<dbReference type="CDD" id="cd01647">
    <property type="entry name" value="RT_LTR"/>
    <property type="match status" value="1"/>
</dbReference>
<feature type="domain" description="Retrotransposon gag" evidence="2">
    <location>
        <begin position="74"/>
        <end position="164"/>
    </location>
</feature>
<dbReference type="Gene3D" id="3.10.10.10">
    <property type="entry name" value="HIV Type 1 Reverse Transcriptase, subunit A, domain 1"/>
    <property type="match status" value="1"/>
</dbReference>
<organism evidence="3">
    <name type="scientific">Tanacetum cinerariifolium</name>
    <name type="common">Dalmatian daisy</name>
    <name type="synonym">Chrysanthemum cinerariifolium</name>
    <dbReference type="NCBI Taxonomy" id="118510"/>
    <lineage>
        <taxon>Eukaryota</taxon>
        <taxon>Viridiplantae</taxon>
        <taxon>Streptophyta</taxon>
        <taxon>Embryophyta</taxon>
        <taxon>Tracheophyta</taxon>
        <taxon>Spermatophyta</taxon>
        <taxon>Magnoliopsida</taxon>
        <taxon>eudicotyledons</taxon>
        <taxon>Gunneridae</taxon>
        <taxon>Pentapetalae</taxon>
        <taxon>asterids</taxon>
        <taxon>campanulids</taxon>
        <taxon>Asterales</taxon>
        <taxon>Asteraceae</taxon>
        <taxon>Asteroideae</taxon>
        <taxon>Anthemideae</taxon>
        <taxon>Anthemidinae</taxon>
        <taxon>Tanacetum</taxon>
    </lineage>
</organism>
<protein>
    <submittedName>
        <fullName evidence="3">Uncharacterized protein</fullName>
    </submittedName>
</protein>
<evidence type="ECO:0000259" key="2">
    <source>
        <dbReference type="Pfam" id="PF03732"/>
    </source>
</evidence>
<evidence type="ECO:0000259" key="1">
    <source>
        <dbReference type="Pfam" id="PF00078"/>
    </source>
</evidence>
<evidence type="ECO:0000313" key="3">
    <source>
        <dbReference type="EMBL" id="GEY16039.1"/>
    </source>
</evidence>
<dbReference type="Pfam" id="PF03732">
    <property type="entry name" value="Retrotrans_gag"/>
    <property type="match status" value="1"/>
</dbReference>
<dbReference type="InterPro" id="IPR021109">
    <property type="entry name" value="Peptidase_aspartic_dom_sf"/>
</dbReference>
<proteinExistence type="predicted"/>
<comment type="caution">
    <text evidence="3">The sequence shown here is derived from an EMBL/GenBank/DDBJ whole genome shotgun (WGS) entry which is preliminary data.</text>
</comment>
<feature type="domain" description="Reverse transcriptase" evidence="1">
    <location>
        <begin position="849"/>
        <end position="933"/>
    </location>
</feature>
<dbReference type="AlphaFoldDB" id="A0A699HH93"/>
<dbReference type="Gene3D" id="2.40.70.10">
    <property type="entry name" value="Acid Proteases"/>
    <property type="match status" value="1"/>
</dbReference>
<dbReference type="PANTHER" id="PTHR33067">
    <property type="entry name" value="RNA-DIRECTED DNA POLYMERASE-RELATED"/>
    <property type="match status" value="1"/>
</dbReference>
<gene>
    <name evidence="3" type="ORF">Tci_388013</name>
</gene>
<dbReference type="InterPro" id="IPR005162">
    <property type="entry name" value="Retrotrans_gag_dom"/>
</dbReference>
<dbReference type="InterPro" id="IPR000477">
    <property type="entry name" value="RT_dom"/>
</dbReference>
<dbReference type="SUPFAM" id="SSF56672">
    <property type="entry name" value="DNA/RNA polymerases"/>
    <property type="match status" value="1"/>
</dbReference>
<dbReference type="InterPro" id="IPR043502">
    <property type="entry name" value="DNA/RNA_pol_sf"/>
</dbReference>
<accession>A0A699HH93</accession>
<name>A0A699HH93_TANCI</name>
<sequence>MPAIFEWSGWTYYPDCYSSNEFGMNNDMIQQVQNSCQFHGLPGDDANKHLDKFLHVTQSIKVNAVTDDTLRLYLFPHSLTHHATAWFDRLPRNSINTFEQMAKMFLGKYFPPSMVTKLRNEIINFRQRLDESLFEKWERYKLSIDRCPNHNTFLVTQLDTFYNGFTLRHRDTVNVAAGGTFMKKRPEECYELIKNMTTHHNDWDISAQRSESSSSITSSSDTEIASLKAKMAKINKNLMRVLQVNQQVKAVTSSCETCGGPHSFNDCPTIVGQTHNIYVVGAYQGNSYQPQGNCNLLSYRSDNYLGPPSFNQNQNQNFQNQNRNQENFHPQWNNQGRNQFFKGASHGQTPPPAYQAPTYQASGTLPGNTITNPKEELKGITTRSGTTYQGPTIPTTSSSLPQIVERETEATKDTVHPTNNGSTKDVQPLVVQTESPIQNSEPIVAPIIEPVAAPVSALKPNKKLSIPYPSRLHDQKLRDKANDQREKFSQIFKDLNFNISFADALILMPKFGSSIKSLLTNKDKLSLADLGASFNLMPLSVWNKLPLTKLTPTLMTLELVDWSISRPIGVAEDIYVKVAKFHFPTDFVVVDFDVDPRVPLILWRSFLKTRRALIDVFEGELTLRVGKEAITFNLDQTLRYSTNYNDMTANRIDIIDMACEEYSQEVLSFFDMIVSGNPTSYYDPIVSTTSPTLTPIGNSDFLLEEVDAFLSLEDDPTSLEVDQSYFDPEGDILLLKAFFNDDPSLPPPNQENYLPQVRKELKICEAKTDKFSIDEPPEVELKDLPPHLEYAFLEGNDKLPVIIAKDLSVKEKTALITGLKSHKRAIAWKLSDIKENEENELILTRLVMGWRVCIDYRKLNEATRKDYFPLPFMDQMLERLARNEYYCFLDGFSGYFQIPIDPKDQEKTTFTCPYGTFAYRLMPFGLSNAPGTF</sequence>
<dbReference type="EMBL" id="BKCJ010156393">
    <property type="protein sequence ID" value="GEY16039.1"/>
    <property type="molecule type" value="Genomic_DNA"/>
</dbReference>